<organism evidence="1 2">
    <name type="scientific">Vicia faba</name>
    <name type="common">Broad bean</name>
    <name type="synonym">Faba vulgaris</name>
    <dbReference type="NCBI Taxonomy" id="3906"/>
    <lineage>
        <taxon>Eukaryota</taxon>
        <taxon>Viridiplantae</taxon>
        <taxon>Streptophyta</taxon>
        <taxon>Embryophyta</taxon>
        <taxon>Tracheophyta</taxon>
        <taxon>Spermatophyta</taxon>
        <taxon>Magnoliopsida</taxon>
        <taxon>eudicotyledons</taxon>
        <taxon>Gunneridae</taxon>
        <taxon>Pentapetalae</taxon>
        <taxon>rosids</taxon>
        <taxon>fabids</taxon>
        <taxon>Fabales</taxon>
        <taxon>Fabaceae</taxon>
        <taxon>Papilionoideae</taxon>
        <taxon>50 kb inversion clade</taxon>
        <taxon>NPAAA clade</taxon>
        <taxon>Hologalegina</taxon>
        <taxon>IRL clade</taxon>
        <taxon>Fabeae</taxon>
        <taxon>Vicia</taxon>
    </lineage>
</organism>
<evidence type="ECO:0000313" key="2">
    <source>
        <dbReference type="Proteomes" id="UP001157006"/>
    </source>
</evidence>
<reference evidence="1 2" key="1">
    <citation type="submission" date="2023-01" db="EMBL/GenBank/DDBJ databases">
        <authorList>
            <person name="Kreplak J."/>
        </authorList>
    </citation>
    <scope>NUCLEOTIDE SEQUENCE [LARGE SCALE GENOMIC DNA]</scope>
</reference>
<proteinExistence type="predicted"/>
<dbReference type="Proteomes" id="UP001157006">
    <property type="component" value="Chromosome 1S"/>
</dbReference>
<evidence type="ECO:0000313" key="1">
    <source>
        <dbReference type="EMBL" id="CAI8595430.1"/>
    </source>
</evidence>
<name>A0AAV0ZA09_VICFA</name>
<dbReference type="AlphaFoldDB" id="A0AAV0ZA09"/>
<dbReference type="EMBL" id="OX451735">
    <property type="protein sequence ID" value="CAI8595430.1"/>
    <property type="molecule type" value="Genomic_DNA"/>
</dbReference>
<protein>
    <submittedName>
        <fullName evidence="1">Uncharacterized protein</fullName>
    </submittedName>
</protein>
<keyword evidence="2" id="KW-1185">Reference proteome</keyword>
<gene>
    <name evidence="1" type="ORF">VFH_I190920</name>
</gene>
<accession>A0AAV0ZA09</accession>
<sequence length="171" mass="19251">MAASRFKQYTYIPQNPLPLSPPRVTPKPNPFDMYRDEKDTVVQTIHVEEESVFPVIDDGVYQPKSKRTRAAYEILLSLIQQPFPGQPLFGQPLSTVRFIADKILEILKNDAVDYHEKKINVEILLNPIPNHVFDQLVSVGNLITDFYGFAAGHVDGGVVDGIRSLSICSRN</sequence>